<dbReference type="InterPro" id="IPR012902">
    <property type="entry name" value="N_methyl_site"/>
</dbReference>
<dbReference type="EMBL" id="CP029494">
    <property type="protein sequence ID" value="AWN22886.1"/>
    <property type="molecule type" value="Genomic_DNA"/>
</dbReference>
<keyword evidence="3" id="KW-0472">Membrane</keyword>
<evidence type="ECO:0000313" key="5">
    <source>
        <dbReference type="Proteomes" id="UP000245368"/>
    </source>
</evidence>
<keyword evidence="3" id="KW-1133">Transmembrane helix</keyword>
<gene>
    <name evidence="4" type="ORF">DKM44_06290</name>
</gene>
<organism evidence="4 5">
    <name type="scientific">Deinococcus irradiatisoli</name>
    <dbReference type="NCBI Taxonomy" id="2202254"/>
    <lineage>
        <taxon>Bacteria</taxon>
        <taxon>Thermotogati</taxon>
        <taxon>Deinococcota</taxon>
        <taxon>Deinococci</taxon>
        <taxon>Deinococcales</taxon>
        <taxon>Deinococcaceae</taxon>
        <taxon>Deinococcus</taxon>
    </lineage>
</organism>
<comment type="subcellular location">
    <subcellularLocation>
        <location evidence="1">Cell outer membrane</location>
    </subcellularLocation>
</comment>
<sequence length="263" mass="27866">MNRPSRSAGFTLLETLIGLALFGLIMLAITNLFRGTLDTASAGNAENELLSDMQLTQQVIAGRATDAVYVYPTGSTLVLSGTATAPTTRNTLGGANTNTQNWTVGTDPIVAMILPPLVAAGPCNTTVFTGCYRLFAYYPILRSYLLSNVTGDVPNADARNPNQWVMMEYRKNLVNAGVPWTGISNSTGQVTSVPNSGYVQGASGKFLTDYFQPGSVSFTVTPPATGAVGRVAIQFTGQRFRSGSASAALVSSQSVTVYPRNWK</sequence>
<proteinExistence type="predicted"/>
<dbReference type="GO" id="GO:0009279">
    <property type="term" value="C:cell outer membrane"/>
    <property type="evidence" value="ECO:0007669"/>
    <property type="project" value="UniProtKB-SubCell"/>
</dbReference>
<dbReference type="KEGG" id="dez:DKM44_06290"/>
<accession>A0A2Z3JFY4</accession>
<dbReference type="Pfam" id="PF07963">
    <property type="entry name" value="N_methyl"/>
    <property type="match status" value="1"/>
</dbReference>
<evidence type="ECO:0000256" key="2">
    <source>
        <dbReference type="ARBA" id="ARBA00023237"/>
    </source>
</evidence>
<evidence type="ECO:0000256" key="1">
    <source>
        <dbReference type="ARBA" id="ARBA00004442"/>
    </source>
</evidence>
<evidence type="ECO:0000313" key="4">
    <source>
        <dbReference type="EMBL" id="AWN22886.1"/>
    </source>
</evidence>
<keyword evidence="3" id="KW-0812">Transmembrane</keyword>
<dbReference type="NCBIfam" id="TIGR02532">
    <property type="entry name" value="IV_pilin_GFxxxE"/>
    <property type="match status" value="1"/>
</dbReference>
<protein>
    <recommendedName>
        <fullName evidence="6">Prepilin-type cleavage/methylation domain-containing protein</fullName>
    </recommendedName>
</protein>
<dbReference type="Proteomes" id="UP000245368">
    <property type="component" value="Chromosome"/>
</dbReference>
<reference evidence="4 5" key="1">
    <citation type="submission" date="2018-05" db="EMBL/GenBank/DDBJ databases">
        <title>Complete Genome Sequence of Deinococcus sp. strain 17bor-2.</title>
        <authorList>
            <person name="Srinivasan S."/>
        </authorList>
    </citation>
    <scope>NUCLEOTIDE SEQUENCE [LARGE SCALE GENOMIC DNA]</scope>
    <source>
        <strain evidence="4 5">17bor-2</strain>
    </source>
</reference>
<evidence type="ECO:0008006" key="6">
    <source>
        <dbReference type="Google" id="ProtNLM"/>
    </source>
</evidence>
<dbReference type="PROSITE" id="PS00409">
    <property type="entry name" value="PROKAR_NTER_METHYL"/>
    <property type="match status" value="1"/>
</dbReference>
<name>A0A2Z3JFY4_9DEIO</name>
<dbReference type="OrthoDB" id="63128at2"/>
<dbReference type="RefSeq" id="WP_109826229.1">
    <property type="nucleotide sequence ID" value="NZ_CP029494.1"/>
</dbReference>
<feature type="transmembrane region" description="Helical" evidence="3">
    <location>
        <begin position="12"/>
        <end position="33"/>
    </location>
</feature>
<keyword evidence="2" id="KW-0998">Cell outer membrane</keyword>
<evidence type="ECO:0000256" key="3">
    <source>
        <dbReference type="SAM" id="Phobius"/>
    </source>
</evidence>
<keyword evidence="5" id="KW-1185">Reference proteome</keyword>
<dbReference type="AlphaFoldDB" id="A0A2Z3JFY4"/>